<name>A0ABU7JAH5_9GAMM</name>
<evidence type="ECO:0000313" key="2">
    <source>
        <dbReference type="Proteomes" id="UP001336314"/>
    </source>
</evidence>
<comment type="caution">
    <text evidence="1">The sequence shown here is derived from an EMBL/GenBank/DDBJ whole genome shotgun (WGS) entry which is preliminary data.</text>
</comment>
<sequence>MKKIGTPSAPKPHKAGSFVQTERAAHEAWAKLVLKQPKAAALMHLLCSRMDASTNAVVCSHTILAELMGCCTRSIKNYLKSLESERWIQIVSLGKGAANAYVVNSMVAWAKDREMLKHATFKAQVIVSADDQSPEALQADLRRIPVLFNGDMQMQAGESAEPPTQLLLDHIQHDLPSISETDDQ</sequence>
<dbReference type="Pfam" id="PF13730">
    <property type="entry name" value="HTH_36"/>
    <property type="match status" value="1"/>
</dbReference>
<proteinExistence type="predicted"/>
<evidence type="ECO:0000313" key="1">
    <source>
        <dbReference type="EMBL" id="MEE2003424.1"/>
    </source>
</evidence>
<dbReference type="EMBL" id="JAUHLI010000041">
    <property type="protein sequence ID" value="MEE2003424.1"/>
    <property type="molecule type" value="Genomic_DNA"/>
</dbReference>
<reference evidence="1 2" key="1">
    <citation type="submission" date="2023-07" db="EMBL/GenBank/DDBJ databases">
        <title>Alkalimonas sp., MEB108 novel, alkaliphilic bacterium isolated from Lonar Lake, India.</title>
        <authorList>
            <person name="Joshi A."/>
            <person name="Thite S."/>
        </authorList>
    </citation>
    <scope>NUCLEOTIDE SEQUENCE [LARGE SCALE GENOMIC DNA]</scope>
    <source>
        <strain evidence="1 2">MEB108</strain>
    </source>
</reference>
<accession>A0ABU7JAH5</accession>
<gene>
    <name evidence="1" type="ORF">QWY20_18415</name>
</gene>
<dbReference type="RefSeq" id="WP_330130443.1">
    <property type="nucleotide sequence ID" value="NZ_JAUHLI010000041.1"/>
</dbReference>
<protein>
    <submittedName>
        <fullName evidence="1">Helix-turn-helix domain-containing protein</fullName>
    </submittedName>
</protein>
<keyword evidence="2" id="KW-1185">Reference proteome</keyword>
<dbReference type="Proteomes" id="UP001336314">
    <property type="component" value="Unassembled WGS sequence"/>
</dbReference>
<organism evidence="1 2">
    <name type="scientific">Alkalimonas cellulosilytica</name>
    <dbReference type="NCBI Taxonomy" id="3058395"/>
    <lineage>
        <taxon>Bacteria</taxon>
        <taxon>Pseudomonadati</taxon>
        <taxon>Pseudomonadota</taxon>
        <taxon>Gammaproteobacteria</taxon>
        <taxon>Alkalimonas</taxon>
    </lineage>
</organism>